<dbReference type="Proteomes" id="UP000009168">
    <property type="component" value="Unassembled WGS sequence"/>
</dbReference>
<accession>W7XHK4</accession>
<reference evidence="3" key="1">
    <citation type="journal article" date="2006" name="PLoS Biol.">
        <title>Macronuclear genome sequence of the ciliate Tetrahymena thermophila, a model eukaryote.</title>
        <authorList>
            <person name="Eisen J.A."/>
            <person name="Coyne R.S."/>
            <person name="Wu M."/>
            <person name="Wu D."/>
            <person name="Thiagarajan M."/>
            <person name="Wortman J.R."/>
            <person name="Badger J.H."/>
            <person name="Ren Q."/>
            <person name="Amedeo P."/>
            <person name="Jones K.M."/>
            <person name="Tallon L.J."/>
            <person name="Delcher A.L."/>
            <person name="Salzberg S.L."/>
            <person name="Silva J.C."/>
            <person name="Haas B.J."/>
            <person name="Majoros W.H."/>
            <person name="Farzad M."/>
            <person name="Carlton J.M."/>
            <person name="Smith R.K. Jr."/>
            <person name="Garg J."/>
            <person name="Pearlman R.E."/>
            <person name="Karrer K.M."/>
            <person name="Sun L."/>
            <person name="Manning G."/>
            <person name="Elde N.C."/>
            <person name="Turkewitz A.P."/>
            <person name="Asai D.J."/>
            <person name="Wilkes D.E."/>
            <person name="Wang Y."/>
            <person name="Cai H."/>
            <person name="Collins K."/>
            <person name="Stewart B.A."/>
            <person name="Lee S.R."/>
            <person name="Wilamowska K."/>
            <person name="Weinberg Z."/>
            <person name="Ruzzo W.L."/>
            <person name="Wloga D."/>
            <person name="Gaertig J."/>
            <person name="Frankel J."/>
            <person name="Tsao C.-C."/>
            <person name="Gorovsky M.A."/>
            <person name="Keeling P.J."/>
            <person name="Waller R.F."/>
            <person name="Patron N.J."/>
            <person name="Cherry J.M."/>
            <person name="Stover N.A."/>
            <person name="Krieger C.J."/>
            <person name="del Toro C."/>
            <person name="Ryder H.F."/>
            <person name="Williamson S.C."/>
            <person name="Barbeau R.A."/>
            <person name="Hamilton E.P."/>
            <person name="Orias E."/>
        </authorList>
    </citation>
    <scope>NUCLEOTIDE SEQUENCE [LARGE SCALE GENOMIC DNA]</scope>
    <source>
        <strain evidence="3">SB210</strain>
    </source>
</reference>
<feature type="transmembrane region" description="Helical" evidence="1">
    <location>
        <begin position="12"/>
        <end position="31"/>
    </location>
</feature>
<evidence type="ECO:0000313" key="3">
    <source>
        <dbReference type="Proteomes" id="UP000009168"/>
    </source>
</evidence>
<evidence type="ECO:0000313" key="2">
    <source>
        <dbReference type="EMBL" id="EWS72594.1"/>
    </source>
</evidence>
<keyword evidence="1" id="KW-0472">Membrane</keyword>
<dbReference type="EMBL" id="GG662532">
    <property type="protein sequence ID" value="EWS72594.1"/>
    <property type="molecule type" value="Genomic_DNA"/>
</dbReference>
<dbReference type="KEGG" id="tet:TTHERM_001089069"/>
<organism evidence="2 3">
    <name type="scientific">Tetrahymena thermophila (strain SB210)</name>
    <dbReference type="NCBI Taxonomy" id="312017"/>
    <lineage>
        <taxon>Eukaryota</taxon>
        <taxon>Sar</taxon>
        <taxon>Alveolata</taxon>
        <taxon>Ciliophora</taxon>
        <taxon>Intramacronucleata</taxon>
        <taxon>Oligohymenophorea</taxon>
        <taxon>Hymenostomatida</taxon>
        <taxon>Tetrahymenina</taxon>
        <taxon>Tetrahymenidae</taxon>
        <taxon>Tetrahymena</taxon>
    </lineage>
</organism>
<keyword evidence="3" id="KW-1185">Reference proteome</keyword>
<sequence length="145" mass="17334">MITFNLNTLLKMFNYIFNVLFIKIYISQLCMRFIQKIFKLNRFQVEFFTFLQVIQYFIFMIISQFFKLNSENEIFLIILQSQIPIYLALFKSFKDSFQVNGSSDSCSNPYFLIELHSQYNFSSNINSQSTNTHQLGQNIFWSISI</sequence>
<name>W7XHK4_TETTS</name>
<dbReference type="GeneID" id="24441670"/>
<gene>
    <name evidence="2" type="ORF">TTHERM_001089069</name>
</gene>
<dbReference type="InParanoid" id="W7XHK4"/>
<keyword evidence="1 2" id="KW-0812">Transmembrane</keyword>
<evidence type="ECO:0000256" key="1">
    <source>
        <dbReference type="SAM" id="Phobius"/>
    </source>
</evidence>
<protein>
    <submittedName>
        <fullName evidence="2">Transmembrane protein, putative</fullName>
    </submittedName>
</protein>
<dbReference type="RefSeq" id="XP_012654877.1">
    <property type="nucleotide sequence ID" value="XM_012799423.1"/>
</dbReference>
<proteinExistence type="predicted"/>
<dbReference type="AlphaFoldDB" id="W7XHK4"/>
<feature type="transmembrane region" description="Helical" evidence="1">
    <location>
        <begin position="43"/>
        <end position="62"/>
    </location>
</feature>
<keyword evidence="1" id="KW-1133">Transmembrane helix</keyword>